<dbReference type="AlphaFoldDB" id="A0A024TWF0"/>
<name>A0A024TWF0_9STRA</name>
<evidence type="ECO:0000313" key="5">
    <source>
        <dbReference type="EMBL" id="ETV98348.1"/>
    </source>
</evidence>
<dbReference type="GeneID" id="20086092"/>
<gene>
    <name evidence="5" type="ORF">H310_09042</name>
</gene>
<sequence length="979" mass="105898">MATAHIRWHLAGETRVGDVMGDPTMRYAHAATVFRPNPGEITPNQVIMYGGVNIAEGNHKETPRNDVWLMTIRDDAPSASSSATQGGATVEWKLLRSIHPPRGGHKYHTMVAVGTDIYVFGNRSMGTSTEERFHNQSFEIHKFRVDVAALSVTWEAVKYKSAESIPGRLGLCSVVLADGRILSYGGKNVGKYSTTYYNDIILFDPATLAVTYHNDDVDKASKRAYFALATNGTRLFLNGGCTLANDGKNVAIMSKKGIMHIYDVSSVVPPKQARWRDVPYANVELNASLAARFNHSIAWLDDRRTLLFMGGSDETNNSILSAWAFNVRTHSAVKLDMTGSIPGERANTVLVKVNESMLVCFGGKNRVMREGRRRPVKVHTPGVYIGAIRQARLATSLPTGASIAVATTVSTAVALPLGRPAGSSAASYVPPSAGDSHPDEANNPPPPPFIKSLLKRKRSDSDSPEKTAQKVAKHVEVLAPEGTGPRSTVDDETKESSEVTPLEVLPSSSTMQPLARTSPNMHAELSDDVRAVTLGRENDRLREECARLVNENEQLHVETLKAKYHTPSLQMNMIKSMLETLATALDDQQNHPSTSQSTVNSSQDSPSDLFVNADGHPLSPAELHDELARTMAAMNEAKKRAAASKEAARAAAKQAQDDEVALHAMFDKVVEVKRAISRDPPQDSTMPTTTRLAAPAISTLSLPPAGAAGTRSSPEKGNARTTSPITPVSFLKRKRSVTDSPEAPQKALKRLDGSRPGGSAGSSGSSTIDVETKGCKPVSVKPASDGDNVWLDSSEESPPTLMPPSQPSSSIPVDGGQCDTSHLLQLENDNGLLRHKLDRLRTQREDRLAEALKAKEQEPSSQLAAIMVILNDLITTRDAHRHFDMNSQSTVNSSQDSPFDLAMYGDGHAVTLAELQWEFDRAVAAAHAARRRAAASERAMSGASKKAETNRDASYVALDKVMEIWNAMPRSTFEADATP</sequence>
<keyword evidence="1" id="KW-0880">Kelch repeat</keyword>
<keyword evidence="2" id="KW-0677">Repeat</keyword>
<dbReference type="EMBL" id="KI913970">
    <property type="protein sequence ID" value="ETV98348.1"/>
    <property type="molecule type" value="Genomic_DNA"/>
</dbReference>
<feature type="region of interest" description="Disordered" evidence="4">
    <location>
        <begin position="587"/>
        <end position="620"/>
    </location>
</feature>
<organism evidence="5">
    <name type="scientific">Aphanomyces invadans</name>
    <dbReference type="NCBI Taxonomy" id="157072"/>
    <lineage>
        <taxon>Eukaryota</taxon>
        <taxon>Sar</taxon>
        <taxon>Stramenopiles</taxon>
        <taxon>Oomycota</taxon>
        <taxon>Saprolegniomycetes</taxon>
        <taxon>Saprolegniales</taxon>
        <taxon>Verrucalvaceae</taxon>
        <taxon>Aphanomyces</taxon>
    </lineage>
</organism>
<feature type="region of interest" description="Disordered" evidence="4">
    <location>
        <begin position="695"/>
        <end position="821"/>
    </location>
</feature>
<reference evidence="5" key="1">
    <citation type="submission" date="2013-12" db="EMBL/GenBank/DDBJ databases">
        <title>The Genome Sequence of Aphanomyces invadans NJM9701.</title>
        <authorList>
            <consortium name="The Broad Institute Genomics Platform"/>
            <person name="Russ C."/>
            <person name="Tyler B."/>
            <person name="van West P."/>
            <person name="Dieguez-Uribeondo J."/>
            <person name="Young S.K."/>
            <person name="Zeng Q."/>
            <person name="Gargeya S."/>
            <person name="Fitzgerald M."/>
            <person name="Abouelleil A."/>
            <person name="Alvarado L."/>
            <person name="Chapman S.B."/>
            <person name="Gainer-Dewar J."/>
            <person name="Goldberg J."/>
            <person name="Griggs A."/>
            <person name="Gujja S."/>
            <person name="Hansen M."/>
            <person name="Howarth C."/>
            <person name="Imamovic A."/>
            <person name="Ireland A."/>
            <person name="Larimer J."/>
            <person name="McCowan C."/>
            <person name="Murphy C."/>
            <person name="Pearson M."/>
            <person name="Poon T.W."/>
            <person name="Priest M."/>
            <person name="Roberts A."/>
            <person name="Saif S."/>
            <person name="Shea T."/>
            <person name="Sykes S."/>
            <person name="Wortman J."/>
            <person name="Nusbaum C."/>
            <person name="Birren B."/>
        </authorList>
    </citation>
    <scope>NUCLEOTIDE SEQUENCE [LARGE SCALE GENOMIC DNA]</scope>
    <source>
        <strain evidence="5">NJM9701</strain>
    </source>
</reference>
<dbReference type="SUPFAM" id="SSF117281">
    <property type="entry name" value="Kelch motif"/>
    <property type="match status" value="1"/>
</dbReference>
<proteinExistence type="predicted"/>
<feature type="region of interest" description="Disordered" evidence="4">
    <location>
        <begin position="421"/>
        <end position="514"/>
    </location>
</feature>
<dbReference type="VEuPathDB" id="FungiDB:H310_09042"/>
<feature type="coiled-coil region" evidence="3">
    <location>
        <begin position="531"/>
        <end position="558"/>
    </location>
</feature>
<dbReference type="Pfam" id="PF24681">
    <property type="entry name" value="Kelch_KLHDC2_KLHL20_DRC7"/>
    <property type="match status" value="1"/>
</dbReference>
<dbReference type="PANTHER" id="PTHR46093">
    <property type="entry name" value="ACYL-COA-BINDING DOMAIN-CONTAINING PROTEIN 5"/>
    <property type="match status" value="1"/>
</dbReference>
<evidence type="ECO:0000256" key="1">
    <source>
        <dbReference type="ARBA" id="ARBA00022441"/>
    </source>
</evidence>
<keyword evidence="3" id="KW-0175">Coiled coil</keyword>
<evidence type="ECO:0000256" key="3">
    <source>
        <dbReference type="SAM" id="Coils"/>
    </source>
</evidence>
<feature type="coiled-coil region" evidence="3">
    <location>
        <begin position="823"/>
        <end position="857"/>
    </location>
</feature>
<evidence type="ECO:0000256" key="4">
    <source>
        <dbReference type="SAM" id="MobiDB-lite"/>
    </source>
</evidence>
<dbReference type="PANTHER" id="PTHR46093:SF18">
    <property type="entry name" value="FIBRONECTIN TYPE-III DOMAIN-CONTAINING PROTEIN"/>
    <property type="match status" value="1"/>
</dbReference>
<protein>
    <submittedName>
        <fullName evidence="5">Uncharacterized protein</fullName>
    </submittedName>
</protein>
<dbReference type="RefSeq" id="XP_008873223.1">
    <property type="nucleotide sequence ID" value="XM_008875001.1"/>
</dbReference>
<evidence type="ECO:0000256" key="2">
    <source>
        <dbReference type="ARBA" id="ARBA00022737"/>
    </source>
</evidence>
<feature type="compositionally biased region" description="Basic and acidic residues" evidence="4">
    <location>
        <begin position="488"/>
        <end position="497"/>
    </location>
</feature>
<dbReference type="Gene3D" id="2.120.10.80">
    <property type="entry name" value="Kelch-type beta propeller"/>
    <property type="match status" value="2"/>
</dbReference>
<dbReference type="InterPro" id="IPR015915">
    <property type="entry name" value="Kelch-typ_b-propeller"/>
</dbReference>
<dbReference type="OrthoDB" id="77245at2759"/>
<accession>A0A024TWF0</accession>
<feature type="compositionally biased region" description="Polar residues" evidence="4">
    <location>
        <begin position="587"/>
        <end position="606"/>
    </location>
</feature>
<feature type="compositionally biased region" description="Basic and acidic residues" evidence="4">
    <location>
        <begin position="459"/>
        <end position="476"/>
    </location>
</feature>